<dbReference type="GO" id="GO:0043571">
    <property type="term" value="P:maintenance of CRISPR repeat elements"/>
    <property type="evidence" value="ECO:0007669"/>
    <property type="project" value="InterPro"/>
</dbReference>
<evidence type="ECO:0000313" key="3">
    <source>
        <dbReference type="Proteomes" id="UP000184327"/>
    </source>
</evidence>
<dbReference type="InterPro" id="IPR042564">
    <property type="entry name" value="CRISPR-Cas6/Csy4_sf"/>
</dbReference>
<proteinExistence type="predicted"/>
<dbReference type="Proteomes" id="UP000184327">
    <property type="component" value="Unassembled WGS sequence"/>
</dbReference>
<dbReference type="EMBL" id="FQUZ01000010">
    <property type="protein sequence ID" value="SHE98790.1"/>
    <property type="molecule type" value="Genomic_DNA"/>
</dbReference>
<dbReference type="Pfam" id="PF09618">
    <property type="entry name" value="Cas_Csy4"/>
    <property type="match status" value="1"/>
</dbReference>
<dbReference type="RefSeq" id="WP_073355692.1">
    <property type="nucleotide sequence ID" value="NZ_FQUZ01000010.1"/>
</dbReference>
<reference evidence="2 3" key="1">
    <citation type="submission" date="2016-11" db="EMBL/GenBank/DDBJ databases">
        <authorList>
            <person name="Jaros S."/>
            <person name="Januszkiewicz K."/>
            <person name="Wedrychowicz H."/>
        </authorList>
    </citation>
    <scope>NUCLEOTIDE SEQUENCE [LARGE SCALE GENOMIC DNA]</scope>
    <source>
        <strain evidence="2 3">DSM 16112</strain>
    </source>
</reference>
<dbReference type="InterPro" id="IPR013396">
    <property type="entry name" value="CRISPR-assoc_prot_Csy4"/>
</dbReference>
<sequence>MSTHHIDLRLLPDPEFSHTHLLGALHAKLHRALVQLQASDIGISFPQYCLDPRSLGSLVRLHGSEASLQRLMATDWLKGMRDHLDTSAITAIPPQVQYRSIQRRQFKTSAERLRRRRMQRKSETAPQAEAAIPDSMERQPDLPFVHLRSQSTGQNFHLFVALGPLESEPGYTPSTFNSYGLASTPQDTIPWF</sequence>
<dbReference type="NCBIfam" id="TIGR02563">
    <property type="entry name" value="cas_Csy4"/>
    <property type="match status" value="1"/>
</dbReference>
<accession>A0A1M4XZC1</accession>
<dbReference type="GO" id="GO:0004519">
    <property type="term" value="F:endonuclease activity"/>
    <property type="evidence" value="ECO:0007669"/>
    <property type="project" value="InterPro"/>
</dbReference>
<dbReference type="AlphaFoldDB" id="A0A1M4XZC1"/>
<dbReference type="OrthoDB" id="259831at2"/>
<dbReference type="Gene3D" id="3.30.70.2540">
    <property type="entry name" value="CRISPR-associated endoribonuclease Cas6/Csy4"/>
    <property type="match status" value="1"/>
</dbReference>
<organism evidence="2 3">
    <name type="scientific">Lampropedia hyalina DSM 16112</name>
    <dbReference type="NCBI Taxonomy" id="1122156"/>
    <lineage>
        <taxon>Bacteria</taxon>
        <taxon>Pseudomonadati</taxon>
        <taxon>Pseudomonadota</taxon>
        <taxon>Betaproteobacteria</taxon>
        <taxon>Burkholderiales</taxon>
        <taxon>Comamonadaceae</taxon>
        <taxon>Lampropedia</taxon>
    </lineage>
</organism>
<evidence type="ECO:0000256" key="1">
    <source>
        <dbReference type="SAM" id="MobiDB-lite"/>
    </source>
</evidence>
<name>A0A1M4XZC1_9BURK</name>
<dbReference type="CDD" id="cd09739">
    <property type="entry name" value="Cas6_I-F"/>
    <property type="match status" value="1"/>
</dbReference>
<keyword evidence="3" id="KW-1185">Reference proteome</keyword>
<feature type="region of interest" description="Disordered" evidence="1">
    <location>
        <begin position="115"/>
        <end position="137"/>
    </location>
</feature>
<dbReference type="STRING" id="1122156.SAMN02745117_01163"/>
<gene>
    <name evidence="2" type="ORF">SAMN02745117_01163</name>
</gene>
<evidence type="ECO:0000313" key="2">
    <source>
        <dbReference type="EMBL" id="SHE98790.1"/>
    </source>
</evidence>
<protein>
    <submittedName>
        <fullName evidence="2">CRISPR-associated protein, Csy4 family</fullName>
    </submittedName>
</protein>